<dbReference type="KEGG" id="gtr:GLOTRDRAFT_128960"/>
<dbReference type="RefSeq" id="XP_007865785.1">
    <property type="nucleotide sequence ID" value="XM_007867594.1"/>
</dbReference>
<dbReference type="Proteomes" id="UP000030669">
    <property type="component" value="Unassembled WGS sequence"/>
</dbReference>
<dbReference type="HOGENOM" id="CLU_619712_0_0_1"/>
<name>S7Q886_GLOTA</name>
<dbReference type="GeneID" id="19301827"/>
<evidence type="ECO:0000313" key="2">
    <source>
        <dbReference type="Proteomes" id="UP000030669"/>
    </source>
</evidence>
<organism evidence="1 2">
    <name type="scientific">Gloeophyllum trabeum (strain ATCC 11539 / FP-39264 / Madison 617)</name>
    <name type="common">Brown rot fungus</name>
    <dbReference type="NCBI Taxonomy" id="670483"/>
    <lineage>
        <taxon>Eukaryota</taxon>
        <taxon>Fungi</taxon>
        <taxon>Dikarya</taxon>
        <taxon>Basidiomycota</taxon>
        <taxon>Agaricomycotina</taxon>
        <taxon>Agaricomycetes</taxon>
        <taxon>Gloeophyllales</taxon>
        <taxon>Gloeophyllaceae</taxon>
        <taxon>Gloeophyllum</taxon>
    </lineage>
</organism>
<evidence type="ECO:0008006" key="3">
    <source>
        <dbReference type="Google" id="ProtNLM"/>
    </source>
</evidence>
<dbReference type="SUPFAM" id="SSF52833">
    <property type="entry name" value="Thioredoxin-like"/>
    <property type="match status" value="1"/>
</dbReference>
<dbReference type="EMBL" id="KB469301">
    <property type="protein sequence ID" value="EPQ55742.1"/>
    <property type="molecule type" value="Genomic_DNA"/>
</dbReference>
<evidence type="ECO:0000313" key="1">
    <source>
        <dbReference type="EMBL" id="EPQ55742.1"/>
    </source>
</evidence>
<dbReference type="AlphaFoldDB" id="S7Q886"/>
<proteinExistence type="predicted"/>
<gene>
    <name evidence="1" type="ORF">GLOTRDRAFT_128960</name>
</gene>
<sequence length="442" mass="49566">MNEDDRRSDSEDTVVEDAYPDEKFGQYHYDNGSTDSIHTDATHFTDDGPGGTDTHFSKAAFQRNEVVTEITAIKEVARSGLAVLGIFGPGCPACIKAHPRYMAFSGSSPGQAVQFYQVFINKSKSVYHELAHSKRHMIPQWRIYHDGHEVYWNYDLGKVEAGLQSMHSLGLDKSQINSYLDTDARETGIDEGHGCELSPVKHRRCWLVRLVFGEDNSDDQPRCSAVLASNNPSQLADARLGDSHFRVIFYGDRRSRKVIHIALEFSPDTNKSLRFRSATFFARFESQGEGQEVLITKVTPQKRIGDEASATVRQGVSTEFQGKVSIAHPGGLRAKWRKTFHVEAALHDHETATGSGQGSKMAQWTFRENSLDGERRGIAERQELSVHFETMQEKLVVKFWGLATLSHKGHAAHIVPVDHHHLRLGSESEPYVRTLVRPKGIL</sequence>
<reference evidence="1 2" key="1">
    <citation type="journal article" date="2012" name="Science">
        <title>The Paleozoic origin of enzymatic lignin decomposition reconstructed from 31 fungal genomes.</title>
        <authorList>
            <person name="Floudas D."/>
            <person name="Binder M."/>
            <person name="Riley R."/>
            <person name="Barry K."/>
            <person name="Blanchette R.A."/>
            <person name="Henrissat B."/>
            <person name="Martinez A.T."/>
            <person name="Otillar R."/>
            <person name="Spatafora J.W."/>
            <person name="Yadav J.S."/>
            <person name="Aerts A."/>
            <person name="Benoit I."/>
            <person name="Boyd A."/>
            <person name="Carlson A."/>
            <person name="Copeland A."/>
            <person name="Coutinho P.M."/>
            <person name="de Vries R.P."/>
            <person name="Ferreira P."/>
            <person name="Findley K."/>
            <person name="Foster B."/>
            <person name="Gaskell J."/>
            <person name="Glotzer D."/>
            <person name="Gorecki P."/>
            <person name="Heitman J."/>
            <person name="Hesse C."/>
            <person name="Hori C."/>
            <person name="Igarashi K."/>
            <person name="Jurgens J.A."/>
            <person name="Kallen N."/>
            <person name="Kersten P."/>
            <person name="Kohler A."/>
            <person name="Kuees U."/>
            <person name="Kumar T.K.A."/>
            <person name="Kuo A."/>
            <person name="LaButti K."/>
            <person name="Larrondo L.F."/>
            <person name="Lindquist E."/>
            <person name="Ling A."/>
            <person name="Lombard V."/>
            <person name="Lucas S."/>
            <person name="Lundell T."/>
            <person name="Martin R."/>
            <person name="McLaughlin D.J."/>
            <person name="Morgenstern I."/>
            <person name="Morin E."/>
            <person name="Murat C."/>
            <person name="Nagy L.G."/>
            <person name="Nolan M."/>
            <person name="Ohm R.A."/>
            <person name="Patyshakuliyeva A."/>
            <person name="Rokas A."/>
            <person name="Ruiz-Duenas F.J."/>
            <person name="Sabat G."/>
            <person name="Salamov A."/>
            <person name="Samejima M."/>
            <person name="Schmutz J."/>
            <person name="Slot J.C."/>
            <person name="St John F."/>
            <person name="Stenlid J."/>
            <person name="Sun H."/>
            <person name="Sun S."/>
            <person name="Syed K."/>
            <person name="Tsang A."/>
            <person name="Wiebenga A."/>
            <person name="Young D."/>
            <person name="Pisabarro A."/>
            <person name="Eastwood D.C."/>
            <person name="Martin F."/>
            <person name="Cullen D."/>
            <person name="Grigoriev I.V."/>
            <person name="Hibbett D.S."/>
        </authorList>
    </citation>
    <scope>NUCLEOTIDE SEQUENCE [LARGE SCALE GENOMIC DNA]</scope>
    <source>
        <strain evidence="1 2">ATCC 11539</strain>
    </source>
</reference>
<dbReference type="InterPro" id="IPR036249">
    <property type="entry name" value="Thioredoxin-like_sf"/>
</dbReference>
<dbReference type="OrthoDB" id="427280at2759"/>
<keyword evidence="2" id="KW-1185">Reference proteome</keyword>
<accession>S7Q886</accession>
<protein>
    <recommendedName>
        <fullName evidence="3">Thioredoxin domain-containing protein</fullName>
    </recommendedName>
</protein>